<dbReference type="Proteomes" id="UP000821845">
    <property type="component" value="Chromosome 9"/>
</dbReference>
<keyword evidence="2" id="KW-1185">Reference proteome</keyword>
<sequence length="101" mass="11083">MTTWSSTLELEARMVARLMTLESQSTPTEVQASSGEHTLLEKKNTSTLFWSTLRAQAEGASGGSFWTSVDPGLFRGMSPEKSFSRLGQASTKDSSGWNQLY</sequence>
<evidence type="ECO:0000313" key="1">
    <source>
        <dbReference type="EMBL" id="KAH6922317.1"/>
    </source>
</evidence>
<protein>
    <submittedName>
        <fullName evidence="1">Uncharacterized protein</fullName>
    </submittedName>
</protein>
<organism evidence="1 2">
    <name type="scientific">Hyalomma asiaticum</name>
    <name type="common">Tick</name>
    <dbReference type="NCBI Taxonomy" id="266040"/>
    <lineage>
        <taxon>Eukaryota</taxon>
        <taxon>Metazoa</taxon>
        <taxon>Ecdysozoa</taxon>
        <taxon>Arthropoda</taxon>
        <taxon>Chelicerata</taxon>
        <taxon>Arachnida</taxon>
        <taxon>Acari</taxon>
        <taxon>Parasitiformes</taxon>
        <taxon>Ixodida</taxon>
        <taxon>Ixodoidea</taxon>
        <taxon>Ixodidae</taxon>
        <taxon>Hyalomminae</taxon>
        <taxon>Hyalomma</taxon>
    </lineage>
</organism>
<name>A0ACB7RKG5_HYAAI</name>
<comment type="caution">
    <text evidence="1">The sequence shown here is derived from an EMBL/GenBank/DDBJ whole genome shotgun (WGS) entry which is preliminary data.</text>
</comment>
<evidence type="ECO:0000313" key="2">
    <source>
        <dbReference type="Proteomes" id="UP000821845"/>
    </source>
</evidence>
<reference evidence="1" key="1">
    <citation type="submission" date="2020-05" db="EMBL/GenBank/DDBJ databases">
        <title>Large-scale comparative analyses of tick genomes elucidate their genetic diversity and vector capacities.</title>
        <authorList>
            <person name="Jia N."/>
            <person name="Wang J."/>
            <person name="Shi W."/>
            <person name="Du L."/>
            <person name="Sun Y."/>
            <person name="Zhan W."/>
            <person name="Jiang J."/>
            <person name="Wang Q."/>
            <person name="Zhang B."/>
            <person name="Ji P."/>
            <person name="Sakyi L.B."/>
            <person name="Cui X."/>
            <person name="Yuan T."/>
            <person name="Jiang B."/>
            <person name="Yang W."/>
            <person name="Lam T.T.-Y."/>
            <person name="Chang Q."/>
            <person name="Ding S."/>
            <person name="Wang X."/>
            <person name="Zhu J."/>
            <person name="Ruan X."/>
            <person name="Zhao L."/>
            <person name="Wei J."/>
            <person name="Que T."/>
            <person name="Du C."/>
            <person name="Cheng J."/>
            <person name="Dai P."/>
            <person name="Han X."/>
            <person name="Huang E."/>
            <person name="Gao Y."/>
            <person name="Liu J."/>
            <person name="Shao H."/>
            <person name="Ye R."/>
            <person name="Li L."/>
            <person name="Wei W."/>
            <person name="Wang X."/>
            <person name="Wang C."/>
            <person name="Yang T."/>
            <person name="Huo Q."/>
            <person name="Li W."/>
            <person name="Guo W."/>
            <person name="Chen H."/>
            <person name="Zhou L."/>
            <person name="Ni X."/>
            <person name="Tian J."/>
            <person name="Zhou Y."/>
            <person name="Sheng Y."/>
            <person name="Liu T."/>
            <person name="Pan Y."/>
            <person name="Xia L."/>
            <person name="Li J."/>
            <person name="Zhao F."/>
            <person name="Cao W."/>
        </authorList>
    </citation>
    <scope>NUCLEOTIDE SEQUENCE</scope>
    <source>
        <strain evidence="1">Hyas-2018</strain>
    </source>
</reference>
<accession>A0ACB7RKG5</accession>
<proteinExistence type="predicted"/>
<gene>
    <name evidence="1" type="ORF">HPB50_012972</name>
</gene>
<dbReference type="EMBL" id="CM023489">
    <property type="protein sequence ID" value="KAH6922317.1"/>
    <property type="molecule type" value="Genomic_DNA"/>
</dbReference>